<keyword evidence="3 6" id="KW-0658">Purine biosynthesis</keyword>
<name>A0AAU7MZ79_9FLAO</name>
<dbReference type="AlphaFoldDB" id="A0AAU7MZ79"/>
<evidence type="ECO:0000256" key="4">
    <source>
        <dbReference type="ARBA" id="ARBA00038440"/>
    </source>
</evidence>
<comment type="caution">
    <text evidence="6">Lacks conserved residue(s) required for the propagation of feature annotation.</text>
</comment>
<evidence type="ECO:0000256" key="3">
    <source>
        <dbReference type="ARBA" id="ARBA00022755"/>
    </source>
</evidence>
<dbReference type="PANTHER" id="PTHR43369:SF2">
    <property type="entry name" value="PHOSPHORIBOSYLGLYCINAMIDE FORMYLTRANSFERASE"/>
    <property type="match status" value="1"/>
</dbReference>
<accession>A0AAU7MZ79</accession>
<evidence type="ECO:0000256" key="2">
    <source>
        <dbReference type="ARBA" id="ARBA00022679"/>
    </source>
</evidence>
<proteinExistence type="inferred from homology"/>
<dbReference type="NCBIfam" id="TIGR00639">
    <property type="entry name" value="PurN"/>
    <property type="match status" value="1"/>
</dbReference>
<organism evidence="8">
    <name type="scientific">Flagellimonas sp. MMG031</name>
    <dbReference type="NCBI Taxonomy" id="3158549"/>
    <lineage>
        <taxon>Bacteria</taxon>
        <taxon>Pseudomonadati</taxon>
        <taxon>Bacteroidota</taxon>
        <taxon>Flavobacteriia</taxon>
        <taxon>Flavobacteriales</taxon>
        <taxon>Flavobacteriaceae</taxon>
        <taxon>Flagellimonas</taxon>
    </lineage>
</organism>
<dbReference type="Gene3D" id="3.40.50.170">
    <property type="entry name" value="Formyl transferase, N-terminal domain"/>
    <property type="match status" value="1"/>
</dbReference>
<sequence>MKRIVIFASGSGSNAENIISFFSEKPQAEVVAVLTNKSAAKVLERCDRMGVPGFYFNKPAFRESDAVLRLLKGLEADLVVLAGFLWKVPTHLIEAFPNKIINIHPALLPKYGGKGMYGDRVHQAVKANQETETGITIHYVNENYDEGAIIFQAKTKVDPSDTPETIAQKVHQLEYEHFPKVIEIVLS</sequence>
<reference evidence="8" key="1">
    <citation type="submission" date="2024-05" db="EMBL/GenBank/DDBJ databases">
        <title>Draft Genome Sequences of Flagellimonas sp. MMG031 and Marinobacter sp. MMG032 Isolated from the dinoflagellate Symbiodinium pilosum.</title>
        <authorList>
            <person name="Shikuma N.J."/>
            <person name="Farrell M.V."/>
        </authorList>
    </citation>
    <scope>NUCLEOTIDE SEQUENCE</scope>
    <source>
        <strain evidence="8">MMG031</strain>
    </source>
</reference>
<dbReference type="GO" id="GO:0005829">
    <property type="term" value="C:cytosol"/>
    <property type="evidence" value="ECO:0007669"/>
    <property type="project" value="TreeGrafter"/>
</dbReference>
<comment type="similarity">
    <text evidence="4 6">Belongs to the GART family.</text>
</comment>
<dbReference type="InterPro" id="IPR002376">
    <property type="entry name" value="Formyl_transf_N"/>
</dbReference>
<feature type="binding site" evidence="6">
    <location>
        <position position="62"/>
    </location>
    <ligand>
        <name>(6R)-10-formyltetrahydrofolate</name>
        <dbReference type="ChEBI" id="CHEBI:195366"/>
    </ligand>
</feature>
<comment type="pathway">
    <text evidence="1 6">Purine metabolism; IMP biosynthesis via de novo pathway; N(2)-formyl-N(1)-(5-phospho-D-ribosyl)glycinamide from N(1)-(5-phospho-D-ribosyl)glycinamide (10-formyl THF route): step 1/1.</text>
</comment>
<dbReference type="GO" id="GO:0006189">
    <property type="term" value="P:'de novo' IMP biosynthetic process"/>
    <property type="evidence" value="ECO:0007669"/>
    <property type="project" value="UniProtKB-UniRule"/>
</dbReference>
<evidence type="ECO:0000256" key="1">
    <source>
        <dbReference type="ARBA" id="ARBA00005054"/>
    </source>
</evidence>
<feature type="binding site" evidence="6">
    <location>
        <position position="102"/>
    </location>
    <ligand>
        <name>(6R)-10-formyltetrahydrofolate</name>
        <dbReference type="ChEBI" id="CHEBI:195366"/>
    </ligand>
</feature>
<gene>
    <name evidence="6 8" type="primary">purN</name>
    <name evidence="8" type="ORF">ABNE31_02180</name>
</gene>
<feature type="binding site" evidence="6">
    <location>
        <begin position="12"/>
        <end position="14"/>
    </location>
    <ligand>
        <name>N(1)-(5-phospho-beta-D-ribosyl)glycinamide</name>
        <dbReference type="ChEBI" id="CHEBI:143788"/>
    </ligand>
</feature>
<dbReference type="InterPro" id="IPR036477">
    <property type="entry name" value="Formyl_transf_N_sf"/>
</dbReference>
<dbReference type="InterPro" id="IPR004607">
    <property type="entry name" value="GART"/>
</dbReference>
<dbReference type="GO" id="GO:0004644">
    <property type="term" value="F:phosphoribosylglycinamide formyltransferase activity"/>
    <property type="evidence" value="ECO:0007669"/>
    <property type="project" value="UniProtKB-UniRule"/>
</dbReference>
<keyword evidence="2 6" id="KW-0808">Transferase</keyword>
<dbReference type="HAMAP" id="MF_01930">
    <property type="entry name" value="PurN"/>
    <property type="match status" value="1"/>
</dbReference>
<dbReference type="CDD" id="cd08645">
    <property type="entry name" value="FMT_core_GART"/>
    <property type="match status" value="1"/>
</dbReference>
<comment type="function">
    <text evidence="6">Catalyzes the transfer of a formyl group from 10-formyltetrahydrofolate to 5-phospho-ribosyl-glycinamide (GAR), producing 5-phospho-ribosyl-N-formylglycinamide (FGAR) and tetrahydrofolate.</text>
</comment>
<comment type="catalytic activity">
    <reaction evidence="5 6">
        <text>N(1)-(5-phospho-beta-D-ribosyl)glycinamide + (6R)-10-formyltetrahydrofolate = N(2)-formyl-N(1)-(5-phospho-beta-D-ribosyl)glycinamide + (6S)-5,6,7,8-tetrahydrofolate + H(+)</text>
        <dbReference type="Rhea" id="RHEA:15053"/>
        <dbReference type="ChEBI" id="CHEBI:15378"/>
        <dbReference type="ChEBI" id="CHEBI:57453"/>
        <dbReference type="ChEBI" id="CHEBI:143788"/>
        <dbReference type="ChEBI" id="CHEBI:147286"/>
        <dbReference type="ChEBI" id="CHEBI:195366"/>
        <dbReference type="EC" id="2.1.2.2"/>
    </reaction>
</comment>
<dbReference type="InterPro" id="IPR001555">
    <property type="entry name" value="GART_AS"/>
</dbReference>
<dbReference type="PANTHER" id="PTHR43369">
    <property type="entry name" value="PHOSPHORIBOSYLGLYCINAMIDE FORMYLTRANSFERASE"/>
    <property type="match status" value="1"/>
</dbReference>
<dbReference type="EMBL" id="CP157804">
    <property type="protein sequence ID" value="XBQ23735.1"/>
    <property type="molecule type" value="Genomic_DNA"/>
</dbReference>
<evidence type="ECO:0000313" key="8">
    <source>
        <dbReference type="EMBL" id="XBQ23735.1"/>
    </source>
</evidence>
<feature type="domain" description="Formyl transferase N-terminal" evidence="7">
    <location>
        <begin position="2"/>
        <end position="182"/>
    </location>
</feature>
<evidence type="ECO:0000259" key="7">
    <source>
        <dbReference type="Pfam" id="PF00551"/>
    </source>
</evidence>
<dbReference type="Pfam" id="PF00551">
    <property type="entry name" value="Formyl_trans_N"/>
    <property type="match status" value="1"/>
</dbReference>
<dbReference type="PROSITE" id="PS00373">
    <property type="entry name" value="GART"/>
    <property type="match status" value="1"/>
</dbReference>
<protein>
    <recommendedName>
        <fullName evidence="6">Phosphoribosylglycinamide formyltransferase</fullName>
        <ecNumber evidence="6">2.1.2.2</ecNumber>
    </recommendedName>
    <alternativeName>
        <fullName evidence="6">5'-phosphoribosylglycinamide transformylase</fullName>
    </alternativeName>
    <alternativeName>
        <fullName evidence="6">GAR transformylase</fullName>
        <shortName evidence="6">GART</shortName>
    </alternativeName>
</protein>
<dbReference type="SUPFAM" id="SSF53328">
    <property type="entry name" value="Formyltransferase"/>
    <property type="match status" value="1"/>
</dbReference>
<evidence type="ECO:0000256" key="5">
    <source>
        <dbReference type="ARBA" id="ARBA00047664"/>
    </source>
</evidence>
<dbReference type="KEGG" id="fld:ABNE31_02180"/>
<feature type="active site" description="Proton donor" evidence="6">
    <location>
        <position position="104"/>
    </location>
</feature>
<dbReference type="EC" id="2.1.2.2" evidence="6"/>
<feature type="site" description="Raises pKa of active site His" evidence="6">
    <location>
        <position position="145"/>
    </location>
</feature>
<evidence type="ECO:0000256" key="6">
    <source>
        <dbReference type="HAMAP-Rule" id="MF_01930"/>
    </source>
</evidence>
<dbReference type="RefSeq" id="WP_349352199.1">
    <property type="nucleotide sequence ID" value="NZ_CP157804.1"/>
</dbReference>